<dbReference type="PROSITE" id="PS51379">
    <property type="entry name" value="4FE4S_FER_2"/>
    <property type="match status" value="2"/>
</dbReference>
<keyword evidence="3" id="KW-0874">Quinone</keyword>
<keyword evidence="5" id="KW-0677">Repeat</keyword>
<evidence type="ECO:0000256" key="5">
    <source>
        <dbReference type="ARBA" id="ARBA00022737"/>
    </source>
</evidence>
<evidence type="ECO:0000256" key="12">
    <source>
        <dbReference type="SAM" id="MobiDB-lite"/>
    </source>
</evidence>
<evidence type="ECO:0000256" key="3">
    <source>
        <dbReference type="ARBA" id="ARBA00022719"/>
    </source>
</evidence>
<dbReference type="InterPro" id="IPR017896">
    <property type="entry name" value="4Fe4S_Fe-S-bd"/>
</dbReference>
<feature type="domain" description="4Fe-4S ferredoxin-type" evidence="13">
    <location>
        <begin position="70"/>
        <end position="101"/>
    </location>
</feature>
<evidence type="ECO:0000256" key="9">
    <source>
        <dbReference type="ARBA" id="ARBA00023027"/>
    </source>
</evidence>
<dbReference type="SUPFAM" id="SSF54862">
    <property type="entry name" value="4Fe-4S ferredoxins"/>
    <property type="match status" value="1"/>
</dbReference>
<organism evidence="14 15">
    <name type="scientific">Imperialibacter roseus</name>
    <dbReference type="NCBI Taxonomy" id="1324217"/>
    <lineage>
        <taxon>Bacteria</taxon>
        <taxon>Pseudomonadati</taxon>
        <taxon>Bacteroidota</taxon>
        <taxon>Cytophagia</taxon>
        <taxon>Cytophagales</taxon>
        <taxon>Flammeovirgaceae</taxon>
        <taxon>Imperialibacter</taxon>
    </lineage>
</organism>
<dbReference type="PANTHER" id="PTHR10849">
    <property type="entry name" value="NADH DEHYDROGENASE UBIQUINONE IRON-SULFUR PROTEIN 8, MITOCHONDRIAL"/>
    <property type="match status" value="1"/>
</dbReference>
<dbReference type="InterPro" id="IPR017900">
    <property type="entry name" value="4Fe4S_Fe_S_CS"/>
</dbReference>
<evidence type="ECO:0000256" key="6">
    <source>
        <dbReference type="ARBA" id="ARBA00022967"/>
    </source>
</evidence>
<feature type="domain" description="4Fe-4S ferredoxin-type" evidence="13">
    <location>
        <begin position="121"/>
        <end position="150"/>
    </location>
</feature>
<feature type="compositionally biased region" description="Basic residues" evidence="12">
    <location>
        <begin position="316"/>
        <end position="330"/>
    </location>
</feature>
<evidence type="ECO:0000256" key="1">
    <source>
        <dbReference type="ARBA" id="ARBA00022475"/>
    </source>
</evidence>
<evidence type="ECO:0000313" key="14">
    <source>
        <dbReference type="EMBL" id="WOK05338.1"/>
    </source>
</evidence>
<keyword evidence="8" id="KW-0411">Iron-sulfur</keyword>
<dbReference type="Gene3D" id="3.30.70.3270">
    <property type="match status" value="1"/>
</dbReference>
<keyword evidence="7" id="KW-0408">Iron</keyword>
<keyword evidence="10" id="KW-0830">Ubiquinone</keyword>
<keyword evidence="2" id="KW-0004">4Fe-4S</keyword>
<evidence type="ECO:0000256" key="7">
    <source>
        <dbReference type="ARBA" id="ARBA00023004"/>
    </source>
</evidence>
<dbReference type="PANTHER" id="PTHR10849:SF24">
    <property type="entry name" value="NADH-QUINONE OXIDOREDUCTASE SUBUNIT I 2"/>
    <property type="match status" value="1"/>
</dbReference>
<dbReference type="InterPro" id="IPR010226">
    <property type="entry name" value="NADH_quinone_OxRdtase_chainI"/>
</dbReference>
<dbReference type="Pfam" id="PF12838">
    <property type="entry name" value="Fer4_7"/>
    <property type="match status" value="1"/>
</dbReference>
<keyword evidence="1" id="KW-1003">Cell membrane</keyword>
<evidence type="ECO:0000256" key="2">
    <source>
        <dbReference type="ARBA" id="ARBA00022485"/>
    </source>
</evidence>
<dbReference type="Proteomes" id="UP001302349">
    <property type="component" value="Chromosome"/>
</dbReference>
<dbReference type="EMBL" id="CP136051">
    <property type="protein sequence ID" value="WOK05338.1"/>
    <property type="molecule type" value="Genomic_DNA"/>
</dbReference>
<keyword evidence="4" id="KW-0479">Metal-binding</keyword>
<gene>
    <name evidence="14" type="ORF">RT717_19855</name>
</gene>
<keyword evidence="11" id="KW-0472">Membrane</keyword>
<evidence type="ECO:0000256" key="8">
    <source>
        <dbReference type="ARBA" id="ARBA00023014"/>
    </source>
</evidence>
<accession>A0ABZ0IK03</accession>
<name>A0ABZ0IK03_9BACT</name>
<dbReference type="PROSITE" id="PS00198">
    <property type="entry name" value="4FE4S_FER_1"/>
    <property type="match status" value="1"/>
</dbReference>
<feature type="compositionally biased region" description="Polar residues" evidence="12">
    <location>
        <begin position="186"/>
        <end position="200"/>
    </location>
</feature>
<keyword evidence="15" id="KW-1185">Reference proteome</keyword>
<evidence type="ECO:0000256" key="4">
    <source>
        <dbReference type="ARBA" id="ARBA00022723"/>
    </source>
</evidence>
<proteinExistence type="predicted"/>
<evidence type="ECO:0000256" key="11">
    <source>
        <dbReference type="ARBA" id="ARBA00023136"/>
    </source>
</evidence>
<keyword evidence="9" id="KW-0520">NAD</keyword>
<feature type="compositionally biased region" description="Basic and acidic residues" evidence="12">
    <location>
        <begin position="297"/>
        <end position="315"/>
    </location>
</feature>
<sequence length="330" mass="36841">MRDEKTTYWSDIKTSTQTLLEGLQLSIRHLKKSTGKWALGSVAKDNYFREGEGLVTLQYPKEKLPVPDNGRYKLHNEIDDCIVCDKCAKICPVNCIDIEPVRAVEEIGKTSDGTSKRIYAAKFDIDMAKCCFCGLCTTVCPTECLTMTSEYDFSTFSVKEHNFAFAEMTPLEILEKKKAFEEMQLAKQQGQPKETSTGETSGVAGSAKPVFRPKMPAIKPQMPKKESGASEEVPQAASEAPKKPVFRPKMPVMKPKTPQSAEKEETPKADTSGDASPNTAKKPVMKPKMPVMKPVMKKPEPQEGEEEKKPEETKKPVFRPKPIMKPKKDD</sequence>
<keyword evidence="6" id="KW-1278">Translocase</keyword>
<evidence type="ECO:0000256" key="10">
    <source>
        <dbReference type="ARBA" id="ARBA00023075"/>
    </source>
</evidence>
<evidence type="ECO:0000259" key="13">
    <source>
        <dbReference type="PROSITE" id="PS51379"/>
    </source>
</evidence>
<protein>
    <submittedName>
        <fullName evidence="14">4Fe-4S dicluster domain-containing protein</fullName>
    </submittedName>
</protein>
<evidence type="ECO:0000313" key="15">
    <source>
        <dbReference type="Proteomes" id="UP001302349"/>
    </source>
</evidence>
<reference evidence="14 15" key="1">
    <citation type="journal article" date="2023" name="Microbiol. Resour. Announc.">
        <title>Complete Genome Sequence of Imperialibacter roseus strain P4T.</title>
        <authorList>
            <person name="Tizabi D.R."/>
            <person name="Bachvaroff T."/>
            <person name="Hill R.T."/>
        </authorList>
    </citation>
    <scope>NUCLEOTIDE SEQUENCE [LARGE SCALE GENOMIC DNA]</scope>
    <source>
        <strain evidence="14 15">P4T</strain>
    </source>
</reference>
<dbReference type="RefSeq" id="WP_317488097.1">
    <property type="nucleotide sequence ID" value="NZ_CP136051.1"/>
</dbReference>
<feature type="region of interest" description="Disordered" evidence="12">
    <location>
        <begin position="184"/>
        <end position="330"/>
    </location>
</feature>